<accession>A0ABU0RK72</accession>
<name>A0ABU0RK72_9ACTN</name>
<dbReference type="RefSeq" id="WP_307626142.1">
    <property type="nucleotide sequence ID" value="NZ_JAUSZS010000003.1"/>
</dbReference>
<dbReference type="Gene3D" id="3.40.630.30">
    <property type="match status" value="1"/>
</dbReference>
<organism evidence="1 2">
    <name type="scientific">Streptomyces turgidiscabies</name>
    <dbReference type="NCBI Taxonomy" id="85558"/>
    <lineage>
        <taxon>Bacteria</taxon>
        <taxon>Bacillati</taxon>
        <taxon>Actinomycetota</taxon>
        <taxon>Actinomycetes</taxon>
        <taxon>Kitasatosporales</taxon>
        <taxon>Streptomycetaceae</taxon>
        <taxon>Streptomyces</taxon>
    </lineage>
</organism>
<dbReference type="Proteomes" id="UP001223072">
    <property type="component" value="Unassembled WGS sequence"/>
</dbReference>
<evidence type="ECO:0000313" key="1">
    <source>
        <dbReference type="EMBL" id="MDQ0932113.1"/>
    </source>
</evidence>
<sequence length="59" mass="6692">MTVVRLDTHTVLTEARAMYLACGYAEIPRYDDNPYAGYWFEKRLSRVEPDAAGPRPAEG</sequence>
<comment type="caution">
    <text evidence="1">The sequence shown here is derived from an EMBL/GenBank/DDBJ whole genome shotgun (WGS) entry which is preliminary data.</text>
</comment>
<proteinExistence type="predicted"/>
<gene>
    <name evidence="1" type="ORF">QFZ49_002043</name>
</gene>
<reference evidence="1 2" key="1">
    <citation type="submission" date="2023-07" db="EMBL/GenBank/DDBJ databases">
        <title>Comparative genomics of wheat-associated soil bacteria to identify genetic determinants of phenazine resistance.</title>
        <authorList>
            <person name="Mouncey N."/>
        </authorList>
    </citation>
    <scope>NUCLEOTIDE SEQUENCE [LARGE SCALE GENOMIC DNA]</scope>
    <source>
        <strain evidence="1 2">W2I16</strain>
    </source>
</reference>
<keyword evidence="2" id="KW-1185">Reference proteome</keyword>
<evidence type="ECO:0000313" key="2">
    <source>
        <dbReference type="Proteomes" id="UP001223072"/>
    </source>
</evidence>
<evidence type="ECO:0008006" key="3">
    <source>
        <dbReference type="Google" id="ProtNLM"/>
    </source>
</evidence>
<dbReference type="EMBL" id="JAUSZS010000003">
    <property type="protein sequence ID" value="MDQ0932113.1"/>
    <property type="molecule type" value="Genomic_DNA"/>
</dbReference>
<protein>
    <recommendedName>
        <fullName evidence="3">Acetyltransferase</fullName>
    </recommendedName>
</protein>